<feature type="region of interest" description="Disordered" evidence="1">
    <location>
        <begin position="87"/>
        <end position="113"/>
    </location>
</feature>
<protein>
    <submittedName>
        <fullName evidence="2">Uncharacterized protein</fullName>
    </submittedName>
</protein>
<accession>A0ABR4P566</accession>
<sequence>MPLSRPTVKSCLNLRQHVSTAGHKCLKVVGLEASAPKAKTLQISAPFDFKTGPSVPFPGFSESEISLMKEKAIASTAVVSSEHEYPDYTTFRSTTSSPPPPPQASSSSRRTSQYPLGHARIDSHASSIRHRVVLHARRVSRTHFQ</sequence>
<name>A0ABR4P566_9HELO</name>
<evidence type="ECO:0000313" key="3">
    <source>
        <dbReference type="Proteomes" id="UP001629113"/>
    </source>
</evidence>
<dbReference type="Proteomes" id="UP001629113">
    <property type="component" value="Unassembled WGS sequence"/>
</dbReference>
<keyword evidence="3" id="KW-1185">Reference proteome</keyword>
<gene>
    <name evidence="2" type="ORF">PVAG01_10176</name>
</gene>
<reference evidence="2 3" key="1">
    <citation type="submission" date="2024-06" db="EMBL/GenBank/DDBJ databases">
        <title>Complete genome of Phlyctema vagabunda strain 19-DSS-EL-015.</title>
        <authorList>
            <person name="Fiorenzani C."/>
        </authorList>
    </citation>
    <scope>NUCLEOTIDE SEQUENCE [LARGE SCALE GENOMIC DNA]</scope>
    <source>
        <strain evidence="2 3">19-DSS-EL-015</strain>
    </source>
</reference>
<comment type="caution">
    <text evidence="2">The sequence shown here is derived from an EMBL/GenBank/DDBJ whole genome shotgun (WGS) entry which is preliminary data.</text>
</comment>
<proteinExistence type="predicted"/>
<dbReference type="EMBL" id="JBFCZG010000009">
    <property type="protein sequence ID" value="KAL3418460.1"/>
    <property type="molecule type" value="Genomic_DNA"/>
</dbReference>
<evidence type="ECO:0000313" key="2">
    <source>
        <dbReference type="EMBL" id="KAL3418460.1"/>
    </source>
</evidence>
<organism evidence="2 3">
    <name type="scientific">Phlyctema vagabunda</name>
    <dbReference type="NCBI Taxonomy" id="108571"/>
    <lineage>
        <taxon>Eukaryota</taxon>
        <taxon>Fungi</taxon>
        <taxon>Dikarya</taxon>
        <taxon>Ascomycota</taxon>
        <taxon>Pezizomycotina</taxon>
        <taxon>Leotiomycetes</taxon>
        <taxon>Helotiales</taxon>
        <taxon>Dermateaceae</taxon>
        <taxon>Phlyctema</taxon>
    </lineage>
</organism>
<evidence type="ECO:0000256" key="1">
    <source>
        <dbReference type="SAM" id="MobiDB-lite"/>
    </source>
</evidence>